<dbReference type="CDD" id="cd21834">
    <property type="entry name" value="Hhal-like"/>
    <property type="match status" value="1"/>
</dbReference>
<dbReference type="RefSeq" id="WP_263821647.1">
    <property type="nucleotide sequence ID" value="NZ_JAOXHL010000001.1"/>
</dbReference>
<comment type="caution">
    <text evidence="1">The sequence shown here is derived from an EMBL/GenBank/DDBJ whole genome shotgun (WGS) entry which is preliminary data.</text>
</comment>
<name>A0ABT3BM44_9BACT</name>
<proteinExistence type="predicted"/>
<dbReference type="EMBL" id="JAOXHL010000001">
    <property type="protein sequence ID" value="MCV3728320.1"/>
    <property type="molecule type" value="Genomic_DNA"/>
</dbReference>
<evidence type="ECO:0000313" key="2">
    <source>
        <dbReference type="Proteomes" id="UP001208245"/>
    </source>
</evidence>
<gene>
    <name evidence="1" type="ORF">OF376_00765</name>
</gene>
<evidence type="ECO:0000313" key="1">
    <source>
        <dbReference type="EMBL" id="MCV3728320.1"/>
    </source>
</evidence>
<reference evidence="1 2" key="1">
    <citation type="journal article" date="2020" name="Int. J. Syst. Evol. Microbiol.">
        <title>Ureaplasma miroungigenitalium sp. nov. isolated from northern elephant seals (Mirounga angustirostris) and Ureaplasma zalophigenitalium sp. nov. isolated from California sea lions (Zalophus californianus).</title>
        <authorList>
            <person name="Volokhov D.V."/>
            <person name="Gulland F.M."/>
            <person name="Gao Y."/>
            <person name="Chizhikov V.E."/>
        </authorList>
    </citation>
    <scope>NUCLEOTIDE SEQUENCE [LARGE SCALE GENOMIC DNA]</scope>
    <source>
        <strain evidence="1 2">ES3182-GEN</strain>
    </source>
</reference>
<protein>
    <submittedName>
        <fullName evidence="1">Uncharacterized protein</fullName>
    </submittedName>
</protein>
<keyword evidence="2" id="KW-1185">Reference proteome</keyword>
<accession>A0ABT3BM44</accession>
<sequence>MENWKVFELKSVEYLNQKYVNYFEHLGFSDSTTSDIKYINGHKTFFIEAKMPQAQSGQFVLLPDKKNKKFIFSPRNKSEIDGNVESIINFMNNDFDKYQNAGTKGEDIDLPQYLVSDWIINSYKRLGVKFFITYGKDFIIFPIERYSEYFEISCKYRVKKSGSNDVPKSRQDEVRKKLNQMSFSYKELDNFIISSNDNIDKLKFSVNDGNYMIRLLENNLYRIRKLSNTYNANVIFSIKLKKEQDKKDLLKFESAL</sequence>
<organism evidence="1 2">
    <name type="scientific">Ureaplasma miroungigenitalium</name>
    <dbReference type="NCBI Taxonomy" id="1042321"/>
    <lineage>
        <taxon>Bacteria</taxon>
        <taxon>Bacillati</taxon>
        <taxon>Mycoplasmatota</taxon>
        <taxon>Mycoplasmoidales</taxon>
        <taxon>Mycoplasmoidaceae</taxon>
        <taxon>Ureaplasma</taxon>
    </lineage>
</organism>
<dbReference type="Proteomes" id="UP001208245">
    <property type="component" value="Unassembled WGS sequence"/>
</dbReference>